<evidence type="ECO:0000313" key="4">
    <source>
        <dbReference type="Proteomes" id="UP001227230"/>
    </source>
</evidence>
<dbReference type="PANTHER" id="PTHR10502">
    <property type="entry name" value="ANNEXIN"/>
    <property type="match status" value="1"/>
</dbReference>
<keyword evidence="2" id="KW-0041">Annexin</keyword>
<name>A0ABY9D3N4_VITVI</name>
<dbReference type="Proteomes" id="UP001227230">
    <property type="component" value="Chromosome 13"/>
</dbReference>
<dbReference type="PANTHER" id="PTHR10502:SF196">
    <property type="entry name" value="ANNEXIN D4"/>
    <property type="match status" value="1"/>
</dbReference>
<dbReference type="SMART" id="SM00335">
    <property type="entry name" value="ANX"/>
    <property type="match status" value="3"/>
</dbReference>
<proteinExistence type="predicted"/>
<sequence>MDPPNDFEALTKAFSGFGVDEDSMVSILGKWHLEHLESFRKRTPKFFLEDERLFERWDDHHIACLTKEFMRFKDIVVQWIMHPWERDARLVHEAISKGPQAYGLLIEIACTRSSEELLGARKAYQSLFDQSIEDVASRLEGIERKLLVALVSSYRYEGLRVNEGIARSEAMTLAIAVKNVDKNPIEDDAIVRILTTRSKLHLKAVVKYYKEIFGKNIDEDLDTLMSLKETLQCLCNPQAYFSKVLNNAFKDDADENTKEALTRVIMTRSNVDMKEIIEEFDKQYKIPLTQKIEDVALGNYKDFLTHEMMIQHQLVFLPTDLQNSPSTNVAYRRSFLVVLSNANHGGNCHFRGHHGLDNGGSSHGNKPICQLCGKIGHVVVKCYKRFDISFSSVDLTSYQANIAFTSNFADHEWYVDSSATNHITVDMNNLTIKVDYIGNEKLMVAYESIQACQMMEELLGQVMEKLLEAQIHEEPSFGAP</sequence>
<dbReference type="Pfam" id="PF00191">
    <property type="entry name" value="Annexin"/>
    <property type="match status" value="3"/>
</dbReference>
<evidence type="ECO:0008006" key="5">
    <source>
        <dbReference type="Google" id="ProtNLM"/>
    </source>
</evidence>
<keyword evidence="4" id="KW-1185">Reference proteome</keyword>
<dbReference type="PROSITE" id="PS51897">
    <property type="entry name" value="ANNEXIN_2"/>
    <property type="match status" value="1"/>
</dbReference>
<accession>A0ABY9D3N4</accession>
<evidence type="ECO:0000313" key="3">
    <source>
        <dbReference type="EMBL" id="WKA02168.1"/>
    </source>
</evidence>
<gene>
    <name evidence="3" type="ORF">VitviT2T_020387</name>
</gene>
<dbReference type="Gene3D" id="1.10.220.10">
    <property type="entry name" value="Annexin"/>
    <property type="match status" value="3"/>
</dbReference>
<dbReference type="InterPro" id="IPR037104">
    <property type="entry name" value="Annexin_sf"/>
</dbReference>
<protein>
    <recommendedName>
        <fullName evidence="5">Annexin D4</fullName>
    </recommendedName>
</protein>
<dbReference type="EMBL" id="CP126660">
    <property type="protein sequence ID" value="WKA02168.1"/>
    <property type="molecule type" value="Genomic_DNA"/>
</dbReference>
<evidence type="ECO:0000256" key="1">
    <source>
        <dbReference type="ARBA" id="ARBA00022737"/>
    </source>
</evidence>
<evidence type="ECO:0000256" key="2">
    <source>
        <dbReference type="ARBA" id="ARBA00023216"/>
    </source>
</evidence>
<dbReference type="SUPFAM" id="SSF47874">
    <property type="entry name" value="Annexin"/>
    <property type="match status" value="1"/>
</dbReference>
<reference evidence="3 4" key="1">
    <citation type="journal article" date="2023" name="Hortic Res">
        <title>The complete reference genome for grapevine (Vitis vinifera L.) genetics and breeding.</title>
        <authorList>
            <person name="Shi X."/>
            <person name="Cao S."/>
            <person name="Wang X."/>
            <person name="Huang S."/>
            <person name="Wang Y."/>
            <person name="Liu Z."/>
            <person name="Liu W."/>
            <person name="Leng X."/>
            <person name="Peng Y."/>
            <person name="Wang N."/>
            <person name="Wang Y."/>
            <person name="Ma Z."/>
            <person name="Xu X."/>
            <person name="Zhang F."/>
            <person name="Xue H."/>
            <person name="Zhong H."/>
            <person name="Wang Y."/>
            <person name="Zhang K."/>
            <person name="Velt A."/>
            <person name="Avia K."/>
            <person name="Holtgrawe D."/>
            <person name="Grimplet J."/>
            <person name="Matus J.T."/>
            <person name="Ware D."/>
            <person name="Wu X."/>
            <person name="Wang H."/>
            <person name="Liu C."/>
            <person name="Fang Y."/>
            <person name="Rustenholz C."/>
            <person name="Cheng Z."/>
            <person name="Xiao H."/>
            <person name="Zhou Y."/>
        </authorList>
    </citation>
    <scope>NUCLEOTIDE SEQUENCE [LARGE SCALE GENOMIC DNA]</scope>
    <source>
        <strain evidence="4">cv. Pinot noir / PN40024</strain>
        <tissue evidence="3">Leaf</tissue>
    </source>
</reference>
<organism evidence="3 4">
    <name type="scientific">Vitis vinifera</name>
    <name type="common">Grape</name>
    <dbReference type="NCBI Taxonomy" id="29760"/>
    <lineage>
        <taxon>Eukaryota</taxon>
        <taxon>Viridiplantae</taxon>
        <taxon>Streptophyta</taxon>
        <taxon>Embryophyta</taxon>
        <taxon>Tracheophyta</taxon>
        <taxon>Spermatophyta</taxon>
        <taxon>Magnoliopsida</taxon>
        <taxon>eudicotyledons</taxon>
        <taxon>Gunneridae</taxon>
        <taxon>Pentapetalae</taxon>
        <taxon>rosids</taxon>
        <taxon>Vitales</taxon>
        <taxon>Vitaceae</taxon>
        <taxon>Viteae</taxon>
        <taxon>Vitis</taxon>
    </lineage>
</organism>
<dbReference type="InterPro" id="IPR018502">
    <property type="entry name" value="Annexin_repeat"/>
</dbReference>
<keyword evidence="1" id="KW-0677">Repeat</keyword>